<evidence type="ECO:0000256" key="6">
    <source>
        <dbReference type="ARBA" id="ARBA00023004"/>
    </source>
</evidence>
<evidence type="ECO:0000256" key="4">
    <source>
        <dbReference type="ARBA" id="ARBA00022723"/>
    </source>
</evidence>
<evidence type="ECO:0000256" key="5">
    <source>
        <dbReference type="ARBA" id="ARBA00023002"/>
    </source>
</evidence>
<evidence type="ECO:0000256" key="3">
    <source>
        <dbReference type="ARBA" id="ARBA00022617"/>
    </source>
</evidence>
<dbReference type="Gene3D" id="1.10.630.10">
    <property type="entry name" value="Cytochrome P450"/>
    <property type="match status" value="2"/>
</dbReference>
<dbReference type="GO" id="GO:0004497">
    <property type="term" value="F:monooxygenase activity"/>
    <property type="evidence" value="ECO:0007669"/>
    <property type="project" value="UniProtKB-KW"/>
</dbReference>
<name>A0A0G4NNE3_VERLO</name>
<organism evidence="8 9">
    <name type="scientific">Verticillium longisporum</name>
    <name type="common">Verticillium dahliae var. longisporum</name>
    <dbReference type="NCBI Taxonomy" id="100787"/>
    <lineage>
        <taxon>Eukaryota</taxon>
        <taxon>Fungi</taxon>
        <taxon>Dikarya</taxon>
        <taxon>Ascomycota</taxon>
        <taxon>Pezizomycotina</taxon>
        <taxon>Sordariomycetes</taxon>
        <taxon>Hypocreomycetidae</taxon>
        <taxon>Glomerellales</taxon>
        <taxon>Plectosphaerellaceae</taxon>
        <taxon>Verticillium</taxon>
    </lineage>
</organism>
<gene>
    <name evidence="8" type="ORF">BN1723_007827</name>
</gene>
<keyword evidence="3" id="KW-0349">Heme</keyword>
<dbReference type="GO" id="GO:0020037">
    <property type="term" value="F:heme binding"/>
    <property type="evidence" value="ECO:0007669"/>
    <property type="project" value="InterPro"/>
</dbReference>
<evidence type="ECO:0000313" key="8">
    <source>
        <dbReference type="EMBL" id="CRK47949.1"/>
    </source>
</evidence>
<keyword evidence="5" id="KW-0560">Oxidoreductase</keyword>
<dbReference type="PRINTS" id="PR00465">
    <property type="entry name" value="EP450IV"/>
</dbReference>
<keyword evidence="6" id="KW-0408">Iron</keyword>
<keyword evidence="4" id="KW-0479">Metal-binding</keyword>
<dbReference type="InterPro" id="IPR002403">
    <property type="entry name" value="Cyt_P450_E_grp-IV"/>
</dbReference>
<evidence type="ECO:0000256" key="1">
    <source>
        <dbReference type="ARBA" id="ARBA00001971"/>
    </source>
</evidence>
<proteinExistence type="inferred from homology"/>
<dbReference type="GO" id="GO:0016705">
    <property type="term" value="F:oxidoreductase activity, acting on paired donors, with incorporation or reduction of molecular oxygen"/>
    <property type="evidence" value="ECO:0007669"/>
    <property type="project" value="InterPro"/>
</dbReference>
<dbReference type="EMBL" id="CVQI01037161">
    <property type="protein sequence ID" value="CRK47949.1"/>
    <property type="molecule type" value="Genomic_DNA"/>
</dbReference>
<dbReference type="SUPFAM" id="SSF48264">
    <property type="entry name" value="Cytochrome P450"/>
    <property type="match status" value="2"/>
</dbReference>
<comment type="similarity">
    <text evidence="2">Belongs to the cytochrome P450 family.</text>
</comment>
<protein>
    <recommendedName>
        <fullName evidence="10">Cytochrome P450</fullName>
    </recommendedName>
</protein>
<evidence type="ECO:0000256" key="2">
    <source>
        <dbReference type="ARBA" id="ARBA00010617"/>
    </source>
</evidence>
<evidence type="ECO:0000256" key="7">
    <source>
        <dbReference type="ARBA" id="ARBA00023033"/>
    </source>
</evidence>
<dbReference type="InterPro" id="IPR001128">
    <property type="entry name" value="Cyt_P450"/>
</dbReference>
<reference evidence="9" key="1">
    <citation type="submission" date="2015-05" db="EMBL/GenBank/DDBJ databases">
        <authorList>
            <person name="Fogelqvist Johan"/>
        </authorList>
    </citation>
    <scope>NUCLEOTIDE SEQUENCE [LARGE SCALE GENOMIC DNA]</scope>
</reference>
<dbReference type="PANTHER" id="PTHR46206:SF2">
    <property type="entry name" value="CYTOCHROME P450 MONOOXYGENASE AUSG-RELATED"/>
    <property type="match status" value="1"/>
</dbReference>
<evidence type="ECO:0000313" key="9">
    <source>
        <dbReference type="Proteomes" id="UP000045706"/>
    </source>
</evidence>
<keyword evidence="7" id="KW-0503">Monooxygenase</keyword>
<sequence length="753" mass="84240">MEPSSSAPTQPPLLGSWAESTPMAQLDAQQLLYLGLALVVVLASCARALGSKEDSIPCLNPSRRPLIFGKDPAASKSFTTNARGILAEGRKRFPGQPFRITSDSGETTILPPSLIHDIRNEPGLSFIKAISETFHTHLPGFEPFATGNRADSLIQVVVRKQLTKLLNQVTEPLSEETSFATELAFGKSAEWKEFVLKTEILNLVARLSSRVFLGPEVARNEDWLSITKSYTIHGFLAAEQLRNYSPWWRRLANQFLPECRLVRRQLVEARAIIGPVMQKRRDDRQQAADRGLPLPAFNDALDWFEAESHGSAYDAAICQLSLSTAAIHTTTDLLTKVMFNMAKHPEIVADLRQEIVSVLAAEGWKKTALYNLKLLDSVVKESQRMRPVGLVSMMRTATRDVPLSNGMASEWKEFVLKTEILDLVARLSSRVFLGPEVARNEDWLSITKSYTIHGFLAAEQLRNYSPWWRRLANQFLPECRLVRRQLVEAREIIGPVVQKRRDDRQQAVDRGLPPPAFNDALDWFEAESHGSAYDAAICQLSLSTAAIHTTTDLLTEVMFNIAKHPEIVADLRQEIVSILTAEGWKKTALYNLKLLDSVVKESQRMRPVGLVSMMRTATRDVPLSNGMVLRKGQRTAVDMAQMRDPSVYDDPDTFDAYRFVRMRGTPGQENQAHFVSTGPASLGFGHGQHARPGRFFAANEVKVALCHLVMKYEWKLAPGCEPKAAEFGFSLAVDMNAKVLMRRRAPELDIDAL</sequence>
<dbReference type="AlphaFoldDB" id="A0A0G4NNE3"/>
<dbReference type="InterPro" id="IPR036396">
    <property type="entry name" value="Cyt_P450_sf"/>
</dbReference>
<evidence type="ECO:0008006" key="10">
    <source>
        <dbReference type="Google" id="ProtNLM"/>
    </source>
</evidence>
<dbReference type="Proteomes" id="UP000045706">
    <property type="component" value="Unassembled WGS sequence"/>
</dbReference>
<dbReference type="CDD" id="cd11041">
    <property type="entry name" value="CYP503A1-like"/>
    <property type="match status" value="2"/>
</dbReference>
<comment type="cofactor">
    <cofactor evidence="1">
        <name>heme</name>
        <dbReference type="ChEBI" id="CHEBI:30413"/>
    </cofactor>
</comment>
<accession>A0A0G4NNE3</accession>
<dbReference type="Pfam" id="PF00067">
    <property type="entry name" value="p450"/>
    <property type="match status" value="2"/>
</dbReference>
<dbReference type="GO" id="GO:0005506">
    <property type="term" value="F:iron ion binding"/>
    <property type="evidence" value="ECO:0007669"/>
    <property type="project" value="InterPro"/>
</dbReference>
<dbReference type="PANTHER" id="PTHR46206">
    <property type="entry name" value="CYTOCHROME P450"/>
    <property type="match status" value="1"/>
</dbReference>